<evidence type="ECO:0000313" key="4">
    <source>
        <dbReference type="Proteomes" id="UP000823749"/>
    </source>
</evidence>
<accession>A0AAV6IA64</accession>
<gene>
    <name evidence="3" type="ORF">RHGRI_032000</name>
</gene>
<name>A0AAV6IA64_9ERIC</name>
<dbReference type="Proteomes" id="UP000823749">
    <property type="component" value="Chromosome 11"/>
</dbReference>
<proteinExistence type="predicted"/>
<keyword evidence="4" id="KW-1185">Reference proteome</keyword>
<reference evidence="3" key="1">
    <citation type="submission" date="2020-08" db="EMBL/GenBank/DDBJ databases">
        <title>Plant Genome Project.</title>
        <authorList>
            <person name="Zhang R.-G."/>
        </authorList>
    </citation>
    <scope>NUCLEOTIDE SEQUENCE</scope>
    <source>
        <strain evidence="3">WSP0</strain>
        <tissue evidence="3">Leaf</tissue>
    </source>
</reference>
<evidence type="ECO:0000256" key="1">
    <source>
        <dbReference type="ARBA" id="ARBA00022898"/>
    </source>
</evidence>
<keyword evidence="1" id="KW-0663">Pyridoxal phosphate</keyword>
<organism evidence="3 4">
    <name type="scientific">Rhododendron griersonianum</name>
    <dbReference type="NCBI Taxonomy" id="479676"/>
    <lineage>
        <taxon>Eukaryota</taxon>
        <taxon>Viridiplantae</taxon>
        <taxon>Streptophyta</taxon>
        <taxon>Embryophyta</taxon>
        <taxon>Tracheophyta</taxon>
        <taxon>Spermatophyta</taxon>
        <taxon>Magnoliopsida</taxon>
        <taxon>eudicotyledons</taxon>
        <taxon>Gunneridae</taxon>
        <taxon>Pentapetalae</taxon>
        <taxon>asterids</taxon>
        <taxon>Ericales</taxon>
        <taxon>Ericaceae</taxon>
        <taxon>Ericoideae</taxon>
        <taxon>Rhodoreae</taxon>
        <taxon>Rhododendron</taxon>
    </lineage>
</organism>
<sequence>MLAKAWGTSLGSPPEMCLSVVMLGSPACLGISSDSDGLKLRTHLRDGFDVEVPIYYWAPKDGEINSVTGYAWIYISSSLQHSSPSSRTPPQPSSSTLPLQSLPPPPPPPPPPTHFGLGPGFILIGPSEDVPRFTDGHLPARFFRFHSNDEITEETPGPSST</sequence>
<dbReference type="PANTHER" id="PTHR43092">
    <property type="entry name" value="L-CYSTEINE DESULFHYDRASE"/>
    <property type="match status" value="1"/>
</dbReference>
<dbReference type="AlphaFoldDB" id="A0AAV6IA64"/>
<evidence type="ECO:0000256" key="2">
    <source>
        <dbReference type="SAM" id="MobiDB-lite"/>
    </source>
</evidence>
<dbReference type="EMBL" id="JACTNZ010000011">
    <property type="protein sequence ID" value="KAG5525548.1"/>
    <property type="molecule type" value="Genomic_DNA"/>
</dbReference>
<feature type="region of interest" description="Disordered" evidence="2">
    <location>
        <begin position="80"/>
        <end position="121"/>
    </location>
</feature>
<comment type="caution">
    <text evidence="3">The sequence shown here is derived from an EMBL/GenBank/DDBJ whole genome shotgun (WGS) entry which is preliminary data.</text>
</comment>
<dbReference type="PANTHER" id="PTHR43092:SF2">
    <property type="entry name" value="HERCYNYLCYSTEINE SULFOXIDE LYASE"/>
    <property type="match status" value="1"/>
</dbReference>
<protein>
    <submittedName>
        <fullName evidence="3">Uncharacterized protein</fullName>
    </submittedName>
</protein>
<evidence type="ECO:0000313" key="3">
    <source>
        <dbReference type="EMBL" id="KAG5525548.1"/>
    </source>
</evidence>
<feature type="compositionally biased region" description="Pro residues" evidence="2">
    <location>
        <begin position="101"/>
        <end position="113"/>
    </location>
</feature>